<reference evidence="2" key="1">
    <citation type="journal article" date="2015" name="Nature">
        <title>Complex archaea that bridge the gap between prokaryotes and eukaryotes.</title>
        <authorList>
            <person name="Spang A."/>
            <person name="Saw J.H."/>
            <person name="Jorgensen S.L."/>
            <person name="Zaremba-Niedzwiedzka K."/>
            <person name="Martijn J."/>
            <person name="Lind A.E."/>
            <person name="van Eijk R."/>
            <person name="Schleper C."/>
            <person name="Guy L."/>
            <person name="Ettema T.J."/>
        </authorList>
    </citation>
    <scope>NUCLEOTIDE SEQUENCE</scope>
</reference>
<gene>
    <name evidence="2" type="ORF">LCGC14_3035510</name>
</gene>
<proteinExistence type="predicted"/>
<dbReference type="EMBL" id="LAZR01063536">
    <property type="protein sequence ID" value="KKK59326.1"/>
    <property type="molecule type" value="Genomic_DNA"/>
</dbReference>
<sequence length="340" mass="38629">MNELRIEQYRMPAARLGPSGPLVPFYYDTAEIVEKLTPGPGLSEEDVRHIGYGYVHGCLPYQVQDDYDRSREIRPFRAAVLENDVLKATFLLDLGGRLWSLLHKPTGRELLHVNPVFQPANLGIRNAWFSGGVEWNFGWIGHSPMTCSPMFAARVDGDGGTPVLRMWEWERVRQMPYQIDAWLPKDWPVLLVRVRLVNDEDRTVPIYWWSNIAAPELQDTRVLAPADGSYDWAEGTRVLDPYPICKDVDVSYPVNRPRSGDCFYRILPGQYPWIASVDGQGRGLFQSSTSRLFGRKLWVYGQGAGGRQWQDFLNTPGHPYIEIQAGLARAQAECVPMGPH</sequence>
<comment type="caution">
    <text evidence="2">The sequence shown here is derived from an EMBL/GenBank/DDBJ whole genome shotgun (WGS) entry which is preliminary data.</text>
</comment>
<dbReference type="AlphaFoldDB" id="A0A0F8ZH63"/>
<protein>
    <recommendedName>
        <fullName evidence="1">DUF5107 domain-containing protein</fullName>
    </recommendedName>
</protein>
<organism evidence="2">
    <name type="scientific">marine sediment metagenome</name>
    <dbReference type="NCBI Taxonomy" id="412755"/>
    <lineage>
        <taxon>unclassified sequences</taxon>
        <taxon>metagenomes</taxon>
        <taxon>ecological metagenomes</taxon>
    </lineage>
</organism>
<feature type="domain" description="DUF5107" evidence="1">
    <location>
        <begin position="56"/>
        <end position="332"/>
    </location>
</feature>
<evidence type="ECO:0000259" key="1">
    <source>
        <dbReference type="Pfam" id="PF17128"/>
    </source>
</evidence>
<name>A0A0F8ZH63_9ZZZZ</name>
<feature type="non-terminal residue" evidence="2">
    <location>
        <position position="340"/>
    </location>
</feature>
<accession>A0A0F8ZH63</accession>
<dbReference type="InterPro" id="IPR033396">
    <property type="entry name" value="DUF5107"/>
</dbReference>
<evidence type="ECO:0000313" key="2">
    <source>
        <dbReference type="EMBL" id="KKK59326.1"/>
    </source>
</evidence>
<dbReference type="Pfam" id="PF17128">
    <property type="entry name" value="DUF5107"/>
    <property type="match status" value="1"/>
</dbReference>